<dbReference type="InterPro" id="IPR048513">
    <property type="entry name" value="Dicer_PBD"/>
</dbReference>
<keyword evidence="8" id="KW-0460">Magnesium</keyword>
<accession>A0AAV7IU40</accession>
<evidence type="ECO:0000256" key="8">
    <source>
        <dbReference type="ARBA" id="ARBA00022842"/>
    </source>
</evidence>
<dbReference type="PROSITE" id="PS51192">
    <property type="entry name" value="HELICASE_ATP_BIND_1"/>
    <property type="match status" value="1"/>
</dbReference>
<organism evidence="15 16">
    <name type="scientific">Cotesia glomerata</name>
    <name type="common">Lepidopteran parasitic wasp</name>
    <name type="synonym">Apanteles glomeratus</name>
    <dbReference type="NCBI Taxonomy" id="32391"/>
    <lineage>
        <taxon>Eukaryota</taxon>
        <taxon>Metazoa</taxon>
        <taxon>Ecdysozoa</taxon>
        <taxon>Arthropoda</taxon>
        <taxon>Hexapoda</taxon>
        <taxon>Insecta</taxon>
        <taxon>Pterygota</taxon>
        <taxon>Neoptera</taxon>
        <taxon>Endopterygota</taxon>
        <taxon>Hymenoptera</taxon>
        <taxon>Apocrita</taxon>
        <taxon>Ichneumonoidea</taxon>
        <taxon>Braconidae</taxon>
        <taxon>Microgastrinae</taxon>
        <taxon>Cotesia</taxon>
    </lineage>
</organism>
<keyword evidence="7" id="KW-0067">ATP-binding</keyword>
<sequence>MEVLKTEQDPDDSIVARDYQVELFKKTLTGNRIIFLPTGSGKTYIAVMLIKSLSDKVRIPFDEGGKRTFFIVNTVALVTQQCAYVARNTDLKCGGYSGDMDVDSWEEDMWHEEFRNNQVLVMTAQICLNLLDHGLIKLSQINLLILDECHHATKSHPMHEIMKKFEGYKEHEQPRVLGMTATLLNSNIKPESIDKVIHELEITMHATIVTVSSIESVEKYGKPKEIFLNYTEAPPCDITKDLVSILTYAKQILTQTQFQKNLGTVNKSSKVFLPKSKDERLKNLLDDIQIHFQTQGLYFGNFSILYYLKKIEDIKRLTDDPQSLVILDFIKTQMVIMRCIISSTMEQPTELGNIRKHSSDKLLKLFEYLHQFSVNNGEKKLCAIIFVQRRFTAKVMYKVLQKLHESDPRFKFLVPDYILGNSADSYKTPSESVCSNEWNRKALKRFRDGEVNCLVATDVLDEGVDIPLCNLIVCYDPPQNYRAYMQSKGRGRYKHSKFVVLVESQDNSYLAKYNLFQQIERTLRNSLVGKTEQRPQPTLDELESLYKNEIEPYTVTDVNGVEATVTASAAISLLEHYCGTLVRKTKFSNKSPIYKLIKKRARSPLNPALEIEVFSVSVRMPINCPLREEIVGRTMDDISSAKQAVALEVCKRLHQMGELTDRLLPKDTKEIVGDITDLLPCWRHEDPENKKVVGTKNSKRFYSYADPVAFHKCFPVIGQENYLHLIKLQMLPLPNNQVRISFYMLLYAL</sequence>
<dbReference type="EMBL" id="JAHXZJ010001119">
    <property type="protein sequence ID" value="KAH0555337.1"/>
    <property type="molecule type" value="Genomic_DNA"/>
</dbReference>
<protein>
    <submittedName>
        <fullName evidence="15">Uncharacterized protein</fullName>
    </submittedName>
</protein>
<proteinExistence type="inferred from homology"/>
<evidence type="ECO:0000256" key="10">
    <source>
        <dbReference type="ARBA" id="ARBA00035116"/>
    </source>
</evidence>
<dbReference type="Pfam" id="PF04851">
    <property type="entry name" value="ResIII"/>
    <property type="match status" value="1"/>
</dbReference>
<gene>
    <name evidence="15" type="ORF">KQX54_017747</name>
</gene>
<dbReference type="PROSITE" id="PS51327">
    <property type="entry name" value="DICER_DSRBF"/>
    <property type="match status" value="1"/>
</dbReference>
<dbReference type="Gene3D" id="3.30.160.380">
    <property type="entry name" value="Dicer dimerisation domain"/>
    <property type="match status" value="1"/>
</dbReference>
<evidence type="ECO:0000313" key="15">
    <source>
        <dbReference type="EMBL" id="KAH0555337.1"/>
    </source>
</evidence>
<dbReference type="InterPro" id="IPR051363">
    <property type="entry name" value="RLR_Helicase"/>
</dbReference>
<dbReference type="InterPro" id="IPR027417">
    <property type="entry name" value="P-loop_NTPase"/>
</dbReference>
<feature type="domain" description="Helicase C-terminal" evidence="13">
    <location>
        <begin position="361"/>
        <end position="543"/>
    </location>
</feature>
<dbReference type="GO" id="GO:0004525">
    <property type="term" value="F:ribonuclease III activity"/>
    <property type="evidence" value="ECO:0007669"/>
    <property type="project" value="UniProtKB-ARBA"/>
</dbReference>
<dbReference type="InterPro" id="IPR014001">
    <property type="entry name" value="Helicase_ATP-bd"/>
</dbReference>
<evidence type="ECO:0000259" key="14">
    <source>
        <dbReference type="PROSITE" id="PS51327"/>
    </source>
</evidence>
<evidence type="ECO:0000256" key="5">
    <source>
        <dbReference type="ARBA" id="ARBA00022801"/>
    </source>
</evidence>
<dbReference type="Pfam" id="PF00271">
    <property type="entry name" value="Helicase_C"/>
    <property type="match status" value="1"/>
</dbReference>
<dbReference type="GO" id="GO:0030422">
    <property type="term" value="P:siRNA processing"/>
    <property type="evidence" value="ECO:0007669"/>
    <property type="project" value="UniProtKB-ARBA"/>
</dbReference>
<dbReference type="PANTHER" id="PTHR14074">
    <property type="entry name" value="HELICASE WITH DEATH DOMAIN-RELATED"/>
    <property type="match status" value="1"/>
</dbReference>
<keyword evidence="16" id="KW-1185">Reference proteome</keyword>
<evidence type="ECO:0000256" key="7">
    <source>
        <dbReference type="ARBA" id="ARBA00022840"/>
    </source>
</evidence>
<comment type="cofactor">
    <cofactor evidence="2">
        <name>Mg(2+)</name>
        <dbReference type="ChEBI" id="CHEBI:18420"/>
    </cofactor>
</comment>
<evidence type="ECO:0000259" key="13">
    <source>
        <dbReference type="PROSITE" id="PS51194"/>
    </source>
</evidence>
<dbReference type="Pfam" id="PF03368">
    <property type="entry name" value="Dicer_dimer"/>
    <property type="match status" value="1"/>
</dbReference>
<dbReference type="GO" id="GO:0005524">
    <property type="term" value="F:ATP binding"/>
    <property type="evidence" value="ECO:0007669"/>
    <property type="project" value="UniProtKB-KW"/>
</dbReference>
<dbReference type="GO" id="GO:0003723">
    <property type="term" value="F:RNA binding"/>
    <property type="evidence" value="ECO:0007669"/>
    <property type="project" value="UniProtKB-UniRule"/>
</dbReference>
<keyword evidence="6" id="KW-0347">Helicase</keyword>
<dbReference type="GO" id="GO:0005737">
    <property type="term" value="C:cytoplasm"/>
    <property type="evidence" value="ECO:0007669"/>
    <property type="project" value="TreeGrafter"/>
</dbReference>
<keyword evidence="5" id="KW-0378">Hydrolase</keyword>
<reference evidence="15 16" key="1">
    <citation type="journal article" date="2021" name="J. Hered.">
        <title>A chromosome-level genome assembly of the parasitoid wasp, Cotesia glomerata (Hymenoptera: Braconidae).</title>
        <authorList>
            <person name="Pinto B.J."/>
            <person name="Weis J.J."/>
            <person name="Gamble T."/>
            <person name="Ode P.J."/>
            <person name="Paul R."/>
            <person name="Zaspel J.M."/>
        </authorList>
    </citation>
    <scope>NUCLEOTIDE SEQUENCE [LARGE SCALE GENOMIC DNA]</scope>
    <source>
        <strain evidence="15">CgM1</strain>
    </source>
</reference>
<evidence type="ECO:0000256" key="6">
    <source>
        <dbReference type="ARBA" id="ARBA00022806"/>
    </source>
</evidence>
<dbReference type="SUPFAM" id="SSF52540">
    <property type="entry name" value="P-loop containing nucleoside triphosphate hydrolases"/>
    <property type="match status" value="1"/>
</dbReference>
<dbReference type="InterPro" id="IPR005034">
    <property type="entry name" value="Dicer_dimerisation"/>
</dbReference>
<comment type="similarity">
    <text evidence="10 11">Belongs to the helicase family. Dicer subfamily.</text>
</comment>
<dbReference type="GO" id="GO:0004386">
    <property type="term" value="F:helicase activity"/>
    <property type="evidence" value="ECO:0007669"/>
    <property type="project" value="UniProtKB-KW"/>
</dbReference>
<evidence type="ECO:0000256" key="2">
    <source>
        <dbReference type="ARBA" id="ARBA00001946"/>
    </source>
</evidence>
<keyword evidence="11" id="KW-0694">RNA-binding</keyword>
<dbReference type="GO" id="GO:0003677">
    <property type="term" value="F:DNA binding"/>
    <property type="evidence" value="ECO:0007669"/>
    <property type="project" value="InterPro"/>
</dbReference>
<dbReference type="FunFam" id="3.40.50.300:FF:000628">
    <property type="entry name" value="Endoribonuclease Dicer"/>
    <property type="match status" value="1"/>
</dbReference>
<dbReference type="InterPro" id="IPR038248">
    <property type="entry name" value="Dicer_dimer_sf"/>
</dbReference>
<evidence type="ECO:0000256" key="11">
    <source>
        <dbReference type="PROSITE-ProRule" id="PRU00657"/>
    </source>
</evidence>
<comment type="caution">
    <text evidence="15">The sequence shown here is derived from an EMBL/GenBank/DDBJ whole genome shotgun (WGS) entry which is preliminary data.</text>
</comment>
<evidence type="ECO:0000259" key="12">
    <source>
        <dbReference type="PROSITE" id="PS51192"/>
    </source>
</evidence>
<keyword evidence="9" id="KW-0464">Manganese</keyword>
<dbReference type="PANTHER" id="PTHR14074:SF16">
    <property type="entry name" value="ANTIVIRAL INNATE IMMUNE RESPONSE RECEPTOR RIG-I"/>
    <property type="match status" value="1"/>
</dbReference>
<evidence type="ECO:0000313" key="16">
    <source>
        <dbReference type="Proteomes" id="UP000826195"/>
    </source>
</evidence>
<name>A0AAV7IU40_COTGL</name>
<feature type="domain" description="Dicer dsRNA-binding fold" evidence="14">
    <location>
        <begin position="570"/>
        <end position="673"/>
    </location>
</feature>
<evidence type="ECO:0000256" key="1">
    <source>
        <dbReference type="ARBA" id="ARBA00001936"/>
    </source>
</evidence>
<dbReference type="InterPro" id="IPR006935">
    <property type="entry name" value="Helicase/UvrB_N"/>
</dbReference>
<dbReference type="Proteomes" id="UP000826195">
    <property type="component" value="Unassembled WGS sequence"/>
</dbReference>
<keyword evidence="3" id="KW-0479">Metal-binding</keyword>
<feature type="domain" description="Helicase ATP-binding" evidence="12">
    <location>
        <begin position="23"/>
        <end position="201"/>
    </location>
</feature>
<evidence type="ECO:0000256" key="4">
    <source>
        <dbReference type="ARBA" id="ARBA00022741"/>
    </source>
</evidence>
<dbReference type="CDD" id="cd15903">
    <property type="entry name" value="Dicer_PBD"/>
    <property type="match status" value="1"/>
</dbReference>
<dbReference type="Gene3D" id="3.40.50.300">
    <property type="entry name" value="P-loop containing nucleotide triphosphate hydrolases"/>
    <property type="match status" value="2"/>
</dbReference>
<dbReference type="InterPro" id="IPR001650">
    <property type="entry name" value="Helicase_C-like"/>
</dbReference>
<evidence type="ECO:0000256" key="9">
    <source>
        <dbReference type="ARBA" id="ARBA00023211"/>
    </source>
</evidence>
<dbReference type="PROSITE" id="PS51194">
    <property type="entry name" value="HELICASE_CTER"/>
    <property type="match status" value="1"/>
</dbReference>
<dbReference type="SMART" id="SM00490">
    <property type="entry name" value="HELICc"/>
    <property type="match status" value="1"/>
</dbReference>
<dbReference type="CDD" id="cd18034">
    <property type="entry name" value="DEXHc_dicer"/>
    <property type="match status" value="1"/>
</dbReference>
<evidence type="ECO:0000256" key="3">
    <source>
        <dbReference type="ARBA" id="ARBA00022723"/>
    </source>
</evidence>
<dbReference type="GO" id="GO:0046872">
    <property type="term" value="F:metal ion binding"/>
    <property type="evidence" value="ECO:0007669"/>
    <property type="project" value="UniProtKB-KW"/>
</dbReference>
<dbReference type="AlphaFoldDB" id="A0AAV7IU40"/>
<keyword evidence="4" id="KW-0547">Nucleotide-binding</keyword>
<comment type="cofactor">
    <cofactor evidence="1">
        <name>Mn(2+)</name>
        <dbReference type="ChEBI" id="CHEBI:29035"/>
    </cofactor>
</comment>
<dbReference type="SMART" id="SM00487">
    <property type="entry name" value="DEXDc"/>
    <property type="match status" value="1"/>
</dbReference>